<dbReference type="OMA" id="MILLHIV"/>
<proteinExistence type="predicted"/>
<sequence>MDLHGLHVDEALEVLRSILAAKRKGRPSRNQRPYLTVITGRGNHSRRGVARLRPSIMDYLQRNNFRFTETHPGILRVMLKVNSRPT</sequence>
<protein>
    <recommendedName>
        <fullName evidence="1">Smr domain-containing protein</fullName>
    </recommendedName>
</protein>
<dbReference type="Gene3D" id="3.30.1370.110">
    <property type="match status" value="1"/>
</dbReference>
<dbReference type="HOGENOM" id="CLU_2500062_0_0_1"/>
<evidence type="ECO:0000259" key="1">
    <source>
        <dbReference type="PROSITE" id="PS50828"/>
    </source>
</evidence>
<reference evidence="2" key="3">
    <citation type="submission" date="2015-06" db="UniProtKB">
        <authorList>
            <consortium name="EnsemblMetazoa"/>
        </authorList>
    </citation>
    <scope>IDENTIFICATION</scope>
</reference>
<dbReference type="PROSITE" id="PS50828">
    <property type="entry name" value="SMR"/>
    <property type="match status" value="1"/>
</dbReference>
<dbReference type="Proteomes" id="UP000014760">
    <property type="component" value="Unassembled WGS sequence"/>
</dbReference>
<keyword evidence="3" id="KW-1185">Reference proteome</keyword>
<dbReference type="SMART" id="SM00463">
    <property type="entry name" value="SMR"/>
    <property type="match status" value="1"/>
</dbReference>
<dbReference type="EMBL" id="AMQN01008211">
    <property type="status" value="NOT_ANNOTATED_CDS"/>
    <property type="molecule type" value="Genomic_DNA"/>
</dbReference>
<dbReference type="PANTHER" id="PTHR46535">
    <property type="entry name" value="NEDD4-BINDING PROTEIN 2"/>
    <property type="match status" value="1"/>
</dbReference>
<dbReference type="InterPro" id="IPR052772">
    <property type="entry name" value="Endo/PolyKinase_Domain-Protein"/>
</dbReference>
<dbReference type="InterPro" id="IPR036063">
    <property type="entry name" value="Smr_dom_sf"/>
</dbReference>
<reference evidence="3" key="1">
    <citation type="submission" date="2012-12" db="EMBL/GenBank/DDBJ databases">
        <authorList>
            <person name="Hellsten U."/>
            <person name="Grimwood J."/>
            <person name="Chapman J.A."/>
            <person name="Shapiro H."/>
            <person name="Aerts A."/>
            <person name="Otillar R.P."/>
            <person name="Terry A.Y."/>
            <person name="Boore J.L."/>
            <person name="Simakov O."/>
            <person name="Marletaz F."/>
            <person name="Cho S.-J."/>
            <person name="Edsinger-Gonzales E."/>
            <person name="Havlak P."/>
            <person name="Kuo D.-H."/>
            <person name="Larsson T."/>
            <person name="Lv J."/>
            <person name="Arendt D."/>
            <person name="Savage R."/>
            <person name="Osoegawa K."/>
            <person name="de Jong P."/>
            <person name="Lindberg D.R."/>
            <person name="Seaver E.C."/>
            <person name="Weisblat D.A."/>
            <person name="Putnam N.H."/>
            <person name="Grigoriev I.V."/>
            <person name="Rokhsar D.S."/>
        </authorList>
    </citation>
    <scope>NUCLEOTIDE SEQUENCE</scope>
    <source>
        <strain evidence="3">I ESC-2004</strain>
    </source>
</reference>
<dbReference type="OrthoDB" id="3231855at2759"/>
<dbReference type="STRING" id="283909.R7UEA0"/>
<dbReference type="SUPFAM" id="SSF160443">
    <property type="entry name" value="SMR domain-like"/>
    <property type="match status" value="1"/>
</dbReference>
<dbReference type="InterPro" id="IPR002625">
    <property type="entry name" value="Smr_dom"/>
</dbReference>
<dbReference type="PANTHER" id="PTHR46535:SF1">
    <property type="entry name" value="NEDD4-BINDING PROTEIN 2"/>
    <property type="match status" value="1"/>
</dbReference>
<reference evidence="3" key="2">
    <citation type="journal article" date="2013" name="Nature">
        <title>Insights into bilaterian evolution from three spiralian genomes.</title>
        <authorList>
            <person name="Simakov O."/>
            <person name="Marletaz F."/>
            <person name="Cho S.J."/>
            <person name="Edsinger-Gonzales E."/>
            <person name="Havlak P."/>
            <person name="Hellsten U."/>
            <person name="Kuo D.H."/>
            <person name="Larsson T."/>
            <person name="Lv J."/>
            <person name="Arendt D."/>
            <person name="Savage R."/>
            <person name="Osoegawa K."/>
            <person name="de Jong P."/>
            <person name="Grimwood J."/>
            <person name="Chapman J.A."/>
            <person name="Shapiro H."/>
            <person name="Aerts A."/>
            <person name="Otillar R.P."/>
            <person name="Terry A.Y."/>
            <person name="Boore J.L."/>
            <person name="Grigoriev I.V."/>
            <person name="Lindberg D.R."/>
            <person name="Seaver E.C."/>
            <person name="Weisblat D.A."/>
            <person name="Putnam N.H."/>
            <person name="Rokhsar D.S."/>
        </authorList>
    </citation>
    <scope>NUCLEOTIDE SEQUENCE</scope>
    <source>
        <strain evidence="3">I ESC-2004</strain>
    </source>
</reference>
<evidence type="ECO:0000313" key="3">
    <source>
        <dbReference type="Proteomes" id="UP000014760"/>
    </source>
</evidence>
<dbReference type="EnsemblMetazoa" id="CapteT117132">
    <property type="protein sequence ID" value="CapteP117132"/>
    <property type="gene ID" value="CapteG117132"/>
</dbReference>
<evidence type="ECO:0000313" key="2">
    <source>
        <dbReference type="EnsemblMetazoa" id="CapteP117132"/>
    </source>
</evidence>
<accession>X1YWK9</accession>
<organism evidence="2 3">
    <name type="scientific">Capitella teleta</name>
    <name type="common">Polychaete worm</name>
    <dbReference type="NCBI Taxonomy" id="283909"/>
    <lineage>
        <taxon>Eukaryota</taxon>
        <taxon>Metazoa</taxon>
        <taxon>Spiralia</taxon>
        <taxon>Lophotrochozoa</taxon>
        <taxon>Annelida</taxon>
        <taxon>Polychaeta</taxon>
        <taxon>Sedentaria</taxon>
        <taxon>Scolecida</taxon>
        <taxon>Capitellidae</taxon>
        <taxon>Capitella</taxon>
    </lineage>
</organism>
<name>X1YWK9_CAPTE</name>
<feature type="domain" description="Smr" evidence="1">
    <location>
        <begin position="1"/>
        <end position="80"/>
    </location>
</feature>
<dbReference type="Pfam" id="PF01713">
    <property type="entry name" value="Smr"/>
    <property type="match status" value="1"/>
</dbReference>